<dbReference type="KEGG" id="obg:Verru16b_01874"/>
<dbReference type="AlphaFoldDB" id="A0A1D8AVB8"/>
<name>A0A1D8AVB8_9BACT</name>
<gene>
    <name evidence="1" type="ORF">Verru16b_01874</name>
</gene>
<accession>A0A1D8AVB8</accession>
<dbReference type="STRING" id="1838286.Verru16b_01874"/>
<evidence type="ECO:0008006" key="3">
    <source>
        <dbReference type="Google" id="ProtNLM"/>
    </source>
</evidence>
<dbReference type="OrthoDB" id="9803319at2"/>
<dbReference type="Proteomes" id="UP000095228">
    <property type="component" value="Chromosome"/>
</dbReference>
<dbReference type="Gene3D" id="3.30.70.20">
    <property type="match status" value="1"/>
</dbReference>
<dbReference type="PANTHER" id="PTHR42773:SF1">
    <property type="entry name" value="METALLO-BETA-LACTAMASE FAMILY PROTEIN"/>
    <property type="match status" value="1"/>
</dbReference>
<dbReference type="PANTHER" id="PTHR42773">
    <property type="entry name" value="METALLO-BETA-LACTAMASE-RELATED"/>
    <property type="match status" value="1"/>
</dbReference>
<organism evidence="1 2">
    <name type="scientific">Lacunisphaera limnophila</name>
    <dbReference type="NCBI Taxonomy" id="1838286"/>
    <lineage>
        <taxon>Bacteria</taxon>
        <taxon>Pseudomonadati</taxon>
        <taxon>Verrucomicrobiota</taxon>
        <taxon>Opitutia</taxon>
        <taxon>Opitutales</taxon>
        <taxon>Opitutaceae</taxon>
        <taxon>Lacunisphaera</taxon>
    </lineage>
</organism>
<dbReference type="EMBL" id="CP016094">
    <property type="protein sequence ID" value="AOS44805.1"/>
    <property type="molecule type" value="Genomic_DNA"/>
</dbReference>
<dbReference type="SUPFAM" id="SSF54862">
    <property type="entry name" value="4Fe-4S ferredoxins"/>
    <property type="match status" value="1"/>
</dbReference>
<dbReference type="RefSeq" id="WP_069962022.1">
    <property type="nucleotide sequence ID" value="NZ_CP016094.1"/>
</dbReference>
<evidence type="ECO:0000313" key="1">
    <source>
        <dbReference type="EMBL" id="AOS44805.1"/>
    </source>
</evidence>
<evidence type="ECO:0000313" key="2">
    <source>
        <dbReference type="Proteomes" id="UP000095228"/>
    </source>
</evidence>
<sequence length="78" mass="8425">MATLTDRLSLNVAGRFYVDSSCIDCDQCRTEAPEFFGRDGDTGTSFVIRQPVTTEEIELVQQTANNCATSSIGDEVAG</sequence>
<dbReference type="Pfam" id="PF13370">
    <property type="entry name" value="Fer4_13"/>
    <property type="match status" value="1"/>
</dbReference>
<proteinExistence type="predicted"/>
<reference evidence="1 2" key="1">
    <citation type="submission" date="2016-06" db="EMBL/GenBank/DDBJ databases">
        <title>Three novel species with peptidoglycan cell walls form the new genus Lacunisphaera gen. nov. in the family Opitutaceae of the verrucomicrobial subdivision 4.</title>
        <authorList>
            <person name="Rast P."/>
            <person name="Gloeckner I."/>
            <person name="Jogler M."/>
            <person name="Boedeker C."/>
            <person name="Jeske O."/>
            <person name="Wiegand S."/>
            <person name="Reinhardt R."/>
            <person name="Schumann P."/>
            <person name="Rohde M."/>
            <person name="Spring S."/>
            <person name="Gloeckner F.O."/>
            <person name="Jogler C."/>
        </authorList>
    </citation>
    <scope>NUCLEOTIDE SEQUENCE [LARGE SCALE GENOMIC DNA]</scope>
    <source>
        <strain evidence="1 2">IG16b</strain>
    </source>
</reference>
<protein>
    <recommendedName>
        <fullName evidence="3">Ferredoxin</fullName>
    </recommendedName>
</protein>
<keyword evidence="2" id="KW-1185">Reference proteome</keyword>